<dbReference type="InterPro" id="IPR036866">
    <property type="entry name" value="RibonucZ/Hydroxyglut_hydro"/>
</dbReference>
<comment type="caution">
    <text evidence="1">The sequence shown here is derived from an EMBL/GenBank/DDBJ whole genome shotgun (WGS) entry which is preliminary data.</text>
</comment>
<organism evidence="1 2">
    <name type="scientific">Phocaeicola barnesiae</name>
    <dbReference type="NCBI Taxonomy" id="376804"/>
    <lineage>
        <taxon>Bacteria</taxon>
        <taxon>Pseudomonadati</taxon>
        <taxon>Bacteroidota</taxon>
        <taxon>Bacteroidia</taxon>
        <taxon>Bacteroidales</taxon>
        <taxon>Bacteroidaceae</taxon>
        <taxon>Phocaeicola</taxon>
    </lineage>
</organism>
<dbReference type="Pfam" id="PF13483">
    <property type="entry name" value="Lactamase_B_3"/>
    <property type="match status" value="1"/>
</dbReference>
<reference evidence="1 2" key="1">
    <citation type="submission" date="2022-08" db="EMBL/GenBank/DDBJ databases">
        <authorList>
            <person name="Zeman M."/>
            <person name="Kubasova T."/>
        </authorList>
    </citation>
    <scope>NUCLEOTIDE SEQUENCE [LARGE SCALE GENOMIC DNA]</scope>
    <source>
        <strain evidence="1 2">ET62</strain>
    </source>
</reference>
<dbReference type="RefSeq" id="WP_258335767.1">
    <property type="nucleotide sequence ID" value="NZ_JANRHJ010000008.1"/>
</dbReference>
<protein>
    <submittedName>
        <fullName evidence="1">MBL fold metallo-hydrolase</fullName>
    </submittedName>
</protein>
<dbReference type="AlphaFoldDB" id="A0AAW5N5Q1"/>
<dbReference type="Gene3D" id="3.60.15.10">
    <property type="entry name" value="Ribonuclease Z/Hydroxyacylglutathione hydrolase-like"/>
    <property type="match status" value="1"/>
</dbReference>
<accession>A0AAW5N5Q1</accession>
<keyword evidence="2" id="KW-1185">Reference proteome</keyword>
<evidence type="ECO:0000313" key="1">
    <source>
        <dbReference type="EMBL" id="MCR8874048.1"/>
    </source>
</evidence>
<evidence type="ECO:0000313" key="2">
    <source>
        <dbReference type="Proteomes" id="UP001204579"/>
    </source>
</evidence>
<name>A0AAW5N5Q1_9BACT</name>
<dbReference type="SUPFAM" id="SSF56281">
    <property type="entry name" value="Metallo-hydrolase/oxidoreductase"/>
    <property type="match status" value="1"/>
</dbReference>
<dbReference type="Proteomes" id="UP001204579">
    <property type="component" value="Unassembled WGS sequence"/>
</dbReference>
<proteinExistence type="predicted"/>
<dbReference type="EMBL" id="JANRHJ010000008">
    <property type="protein sequence ID" value="MCR8874048.1"/>
    <property type="molecule type" value="Genomic_DNA"/>
</dbReference>
<dbReference type="PANTHER" id="PTHR42967:SF1">
    <property type="entry name" value="MBL FOLD METALLO-HYDROLASE"/>
    <property type="match status" value="1"/>
</dbReference>
<sequence>MELIYLYHSGFALLGEGWTVIFDYYEDSAAGNEGVLHRELLERPGCFYVLASHAHADHFNRQVLAWREKRPDIVYLFSTDICVGEMRQEKGIHWLAQGETWQDRLLRVKAFGSTDVGVSFLVEVEGRRIFHAGDLNNWHWMEESDEAEWKGYERHFLHELAILAAEVPCLDVAMFPVDPRLGKEYMRGPRQFVEQIKTTIFVPMHFDEAYQAAAAFRPTAQACGAESLLLEHRGQRVNLFE</sequence>
<gene>
    <name evidence="1" type="ORF">NW209_08490</name>
</gene>
<dbReference type="PANTHER" id="PTHR42967">
    <property type="entry name" value="METAL DEPENDENT HYDROLASE"/>
    <property type="match status" value="1"/>
</dbReference>